<dbReference type="CDD" id="cd00037">
    <property type="entry name" value="CLECT"/>
    <property type="match status" value="2"/>
</dbReference>
<dbReference type="InterPro" id="IPR001304">
    <property type="entry name" value="C-type_lectin-like"/>
</dbReference>
<dbReference type="PANTHER" id="PTHR22803">
    <property type="entry name" value="MANNOSE, PHOSPHOLIPASE, LECTIN RECEPTOR RELATED"/>
    <property type="match status" value="1"/>
</dbReference>
<keyword evidence="3" id="KW-0472">Membrane</keyword>
<dbReference type="SMART" id="SM00034">
    <property type="entry name" value="CLECT"/>
    <property type="match status" value="2"/>
</dbReference>
<dbReference type="InterPro" id="IPR016187">
    <property type="entry name" value="CTDL_fold"/>
</dbReference>
<dbReference type="Pfam" id="PF00059">
    <property type="entry name" value="Lectin_C"/>
    <property type="match status" value="2"/>
</dbReference>
<feature type="region of interest" description="Disordered" evidence="2">
    <location>
        <begin position="567"/>
        <end position="645"/>
    </location>
</feature>
<name>A0A914BLK8_PATMI</name>
<evidence type="ECO:0000256" key="2">
    <source>
        <dbReference type="SAM" id="MobiDB-lite"/>
    </source>
</evidence>
<sequence>MGGDGNTCYMIVNEGKSNHDAQLYCIEHGGHLAYIESEEEQSFLETIVATESVNWIGLIWAVSWLDGTPLRQDWLLPIRKPSASLQGVKTCFSMRRSEVIGRVCSNERRFICEIPNENKECLEQDAFGGSCYRVNESRLTHRDAQQFCNETYNGHLPYIETREELNHIVKYLQTVTVGYSWIGLIAQHKWMDGTTVSYQNLQRDTHNRLDWRHGCFSLSGKWKREDCATEYGYICERNIVDQQATHENSSRQCSTTPTGLTEFLRGGSLCIHTEQMINVSDSSYVFPALCECGTGRCLQGCACVVRDNAGGLIACSCGACSLTYSLQTGDIETFEFPVLSSSLTCDCINGEASSSYQFQDGVFTNLHPACSGIGDTTDVVASANITVITVVAILGVLVLVLLVIGFRLRRRWRKILPVNQMRTSAATGPTSREERNDTGGPASPSVSFHDDQQGDCDDAAPTQSPAVGVPADMDVYITPPNEYDYADFTGKRLDTLSGTSDEEYVNKDVIGKGKQAPKQVERSRQELSPNAADSEPSYDYAGVTGKRLDTLSGTLDEEYVNKDVIRKGKQTPKQVECSRQELSPSAADSEPSYDYASVRAPSLDHDSPTHARVYINERVRPQRQQRVPEMQTPNDDFGSYYAEIS</sequence>
<feature type="transmembrane region" description="Helical" evidence="3">
    <location>
        <begin position="385"/>
        <end position="406"/>
    </location>
</feature>
<dbReference type="InterPro" id="IPR016186">
    <property type="entry name" value="C-type_lectin-like/link_sf"/>
</dbReference>
<dbReference type="PROSITE" id="PS00615">
    <property type="entry name" value="C_TYPE_LECTIN_1"/>
    <property type="match status" value="1"/>
</dbReference>
<organism evidence="5 6">
    <name type="scientific">Patiria miniata</name>
    <name type="common">Bat star</name>
    <name type="synonym">Asterina miniata</name>
    <dbReference type="NCBI Taxonomy" id="46514"/>
    <lineage>
        <taxon>Eukaryota</taxon>
        <taxon>Metazoa</taxon>
        <taxon>Echinodermata</taxon>
        <taxon>Eleutherozoa</taxon>
        <taxon>Asterozoa</taxon>
        <taxon>Asteroidea</taxon>
        <taxon>Valvatacea</taxon>
        <taxon>Valvatida</taxon>
        <taxon>Asterinidae</taxon>
        <taxon>Patiria</taxon>
    </lineage>
</organism>
<dbReference type="EnsemblMetazoa" id="XM_038221250.1">
    <property type="protein sequence ID" value="XP_038077178.1"/>
    <property type="gene ID" value="LOC119745026"/>
</dbReference>
<dbReference type="InterPro" id="IPR050111">
    <property type="entry name" value="C-type_lectin/snaclec_domain"/>
</dbReference>
<dbReference type="InterPro" id="IPR018378">
    <property type="entry name" value="C-type_lectin_CS"/>
</dbReference>
<dbReference type="SUPFAM" id="SSF56436">
    <property type="entry name" value="C-type lectin-like"/>
    <property type="match status" value="2"/>
</dbReference>
<dbReference type="Gene3D" id="3.10.100.10">
    <property type="entry name" value="Mannose-Binding Protein A, subunit A"/>
    <property type="match status" value="2"/>
</dbReference>
<keyword evidence="1" id="KW-1015">Disulfide bond</keyword>
<reference evidence="5" key="1">
    <citation type="submission" date="2022-11" db="UniProtKB">
        <authorList>
            <consortium name="EnsemblMetazoa"/>
        </authorList>
    </citation>
    <scope>IDENTIFICATION</scope>
</reference>
<feature type="domain" description="C-type lectin" evidence="4">
    <location>
        <begin position="127"/>
        <end position="236"/>
    </location>
</feature>
<feature type="region of interest" description="Disordered" evidence="2">
    <location>
        <begin position="508"/>
        <end position="544"/>
    </location>
</feature>
<dbReference type="AlphaFoldDB" id="A0A914BLK8"/>
<feature type="compositionally biased region" description="Basic and acidic residues" evidence="2">
    <location>
        <begin position="602"/>
        <end position="620"/>
    </location>
</feature>
<evidence type="ECO:0000259" key="4">
    <source>
        <dbReference type="PROSITE" id="PS50041"/>
    </source>
</evidence>
<keyword evidence="3" id="KW-1133">Transmembrane helix</keyword>
<protein>
    <recommendedName>
        <fullName evidence="4">C-type lectin domain-containing protein</fullName>
    </recommendedName>
</protein>
<keyword evidence="6" id="KW-1185">Reference proteome</keyword>
<feature type="region of interest" description="Disordered" evidence="2">
    <location>
        <begin position="423"/>
        <end position="471"/>
    </location>
</feature>
<dbReference type="RefSeq" id="XP_038077178.1">
    <property type="nucleotide sequence ID" value="XM_038221250.1"/>
</dbReference>
<dbReference type="OrthoDB" id="10264154at2759"/>
<dbReference type="GeneID" id="119745026"/>
<dbReference type="PROSITE" id="PS50041">
    <property type="entry name" value="C_TYPE_LECTIN_2"/>
    <property type="match status" value="2"/>
</dbReference>
<accession>A0A914BLK8</accession>
<proteinExistence type="predicted"/>
<evidence type="ECO:0000256" key="3">
    <source>
        <dbReference type="SAM" id="Phobius"/>
    </source>
</evidence>
<evidence type="ECO:0000313" key="5">
    <source>
        <dbReference type="EnsemblMetazoa" id="XP_038077178.1"/>
    </source>
</evidence>
<evidence type="ECO:0000256" key="1">
    <source>
        <dbReference type="ARBA" id="ARBA00023157"/>
    </source>
</evidence>
<keyword evidence="3" id="KW-0812">Transmembrane</keyword>
<evidence type="ECO:0000313" key="6">
    <source>
        <dbReference type="Proteomes" id="UP000887568"/>
    </source>
</evidence>
<dbReference type="Proteomes" id="UP000887568">
    <property type="component" value="Unplaced"/>
</dbReference>
<feature type="domain" description="C-type lectin" evidence="4">
    <location>
        <begin position="4"/>
        <end position="113"/>
    </location>
</feature>